<dbReference type="SUPFAM" id="SSF51679">
    <property type="entry name" value="Bacterial luciferase-like"/>
    <property type="match status" value="1"/>
</dbReference>
<comment type="caution">
    <text evidence="2">The sequence shown here is derived from an EMBL/GenBank/DDBJ whole genome shotgun (WGS) entry which is preliminary data.</text>
</comment>
<dbReference type="InterPro" id="IPR036661">
    <property type="entry name" value="Luciferase-like_sf"/>
</dbReference>
<gene>
    <name evidence="2" type="ORF">GCM10023321_46280</name>
</gene>
<evidence type="ECO:0000259" key="1">
    <source>
        <dbReference type="Pfam" id="PF00296"/>
    </source>
</evidence>
<dbReference type="Gene3D" id="3.20.20.30">
    <property type="entry name" value="Luciferase-like domain"/>
    <property type="match status" value="1"/>
</dbReference>
<accession>A0ABP9QGP6</accession>
<dbReference type="PANTHER" id="PTHR30137:SF6">
    <property type="entry name" value="LUCIFERASE-LIKE MONOOXYGENASE"/>
    <property type="match status" value="1"/>
</dbReference>
<proteinExistence type="predicted"/>
<dbReference type="Proteomes" id="UP001428817">
    <property type="component" value="Unassembled WGS sequence"/>
</dbReference>
<evidence type="ECO:0000313" key="3">
    <source>
        <dbReference type="Proteomes" id="UP001428817"/>
    </source>
</evidence>
<dbReference type="InterPro" id="IPR011251">
    <property type="entry name" value="Luciferase-like_dom"/>
</dbReference>
<dbReference type="EMBL" id="BAABJP010000024">
    <property type="protein sequence ID" value="GAA5161668.1"/>
    <property type="molecule type" value="Genomic_DNA"/>
</dbReference>
<dbReference type="RefSeq" id="WP_185060120.1">
    <property type="nucleotide sequence ID" value="NZ_BAABJP010000024.1"/>
</dbReference>
<sequence>MHFGMLLLLANARSGKTDSQLWKEEMELGVFAEEVGFDSVWVPEHHFDRPYCVSPDPLQALTYLAAKTSRIQLGTGAIILPWWKGDNEPIRLAERISMLDALSDGRLQLGFGRGLAKDEYEGFGVSMEESRDRFNEAATMILDGLDNGYIEHDGKYFKQVRRDIFPTPERGFRDRLFNIAMSPPSTLAAAEFGGTLMCFNYQYPIEKQTEQFNAWRDRYREVHETEPPPPVLLDFTYCHEDPELQDKTLREHLFPFYHSMVDHYAFDGKHFGNTKGYEHYAGAVSDPLNDLGRGAAFDGFLDLQWHGTPEQMIEKMKRRIDLIGDFRQMLLCSYGGMPLETVKDSLRLIREQVLPEVNKYAESVKAKA</sequence>
<reference evidence="3" key="1">
    <citation type="journal article" date="2019" name="Int. J. Syst. Evol. Microbiol.">
        <title>The Global Catalogue of Microorganisms (GCM) 10K type strain sequencing project: providing services to taxonomists for standard genome sequencing and annotation.</title>
        <authorList>
            <consortium name="The Broad Institute Genomics Platform"/>
            <consortium name="The Broad Institute Genome Sequencing Center for Infectious Disease"/>
            <person name="Wu L."/>
            <person name="Ma J."/>
        </authorList>
    </citation>
    <scope>NUCLEOTIDE SEQUENCE [LARGE SCALE GENOMIC DNA]</scope>
    <source>
        <strain evidence="3">JCM 18303</strain>
    </source>
</reference>
<dbReference type="PANTHER" id="PTHR30137">
    <property type="entry name" value="LUCIFERASE-LIKE MONOOXYGENASE"/>
    <property type="match status" value="1"/>
</dbReference>
<name>A0ABP9QGP6_9PSEU</name>
<organism evidence="2 3">
    <name type="scientific">Pseudonocardia eucalypti</name>
    <dbReference type="NCBI Taxonomy" id="648755"/>
    <lineage>
        <taxon>Bacteria</taxon>
        <taxon>Bacillati</taxon>
        <taxon>Actinomycetota</taxon>
        <taxon>Actinomycetes</taxon>
        <taxon>Pseudonocardiales</taxon>
        <taxon>Pseudonocardiaceae</taxon>
        <taxon>Pseudonocardia</taxon>
    </lineage>
</organism>
<keyword evidence="3" id="KW-1185">Reference proteome</keyword>
<dbReference type="Pfam" id="PF00296">
    <property type="entry name" value="Bac_luciferase"/>
    <property type="match status" value="1"/>
</dbReference>
<feature type="domain" description="Luciferase-like" evidence="1">
    <location>
        <begin position="1"/>
        <end position="321"/>
    </location>
</feature>
<dbReference type="InterPro" id="IPR050766">
    <property type="entry name" value="Bact_Lucif_Oxidored"/>
</dbReference>
<evidence type="ECO:0000313" key="2">
    <source>
        <dbReference type="EMBL" id="GAA5161668.1"/>
    </source>
</evidence>
<protein>
    <submittedName>
        <fullName evidence="2">LLM class flavin-dependent oxidoreductase</fullName>
    </submittedName>
</protein>